<dbReference type="CDD" id="cd10422">
    <property type="entry name" value="RNase_Ire1"/>
    <property type="match status" value="1"/>
</dbReference>
<dbReference type="EMBL" id="JACTNZ010000006">
    <property type="protein sequence ID" value="KAG5542736.1"/>
    <property type="molecule type" value="Genomic_DNA"/>
</dbReference>
<keyword evidence="13" id="KW-0391">Immunity</keyword>
<comment type="subcellular location">
    <subcellularLocation>
        <location evidence="1">Endoplasmic reticulum membrane</location>
        <topology evidence="1">Single-pass type I membrane protein</topology>
    </subcellularLocation>
</comment>
<dbReference type="InterPro" id="IPR010513">
    <property type="entry name" value="KEN_dom"/>
</dbReference>
<dbReference type="EC" id="2.7.11.1" evidence="2"/>
<evidence type="ECO:0000313" key="30">
    <source>
        <dbReference type="EMBL" id="KAG5542736.1"/>
    </source>
</evidence>
<comment type="caution">
    <text evidence="30">The sequence shown here is derived from an EMBL/GenBank/DDBJ whole genome shotgun (WGS) entry which is preliminary data.</text>
</comment>
<keyword evidence="14" id="KW-1133">Transmembrane helix</keyword>
<evidence type="ECO:0000313" key="31">
    <source>
        <dbReference type="Proteomes" id="UP000823749"/>
    </source>
</evidence>
<evidence type="ECO:0000256" key="2">
    <source>
        <dbReference type="ARBA" id="ARBA00012513"/>
    </source>
</evidence>
<dbReference type="FunFam" id="3.30.200.20:FF:000077">
    <property type="entry name" value="Putative Serine/threonine-protein kinase/endoribonuclease IRE1"/>
    <property type="match status" value="1"/>
</dbReference>
<dbReference type="GO" id="GO:0004674">
    <property type="term" value="F:protein serine/threonine kinase activity"/>
    <property type="evidence" value="ECO:0007669"/>
    <property type="project" value="UniProtKB-KW"/>
</dbReference>
<dbReference type="GO" id="GO:0042742">
    <property type="term" value="P:defense response to bacterium"/>
    <property type="evidence" value="ECO:0007669"/>
    <property type="project" value="UniProtKB-ARBA"/>
</dbReference>
<sequence>MERLRASVVLFFALFSAISGGLSNLQLFPDTLVSDVVVNPPPTPTTSLLPITTKHNTALVAALDGTIYLVEINSRKILWSFTSGQSIYSSYQALPNHGSDNHNDSAPDDFFIDCGDDWGLYVHGPGHKKVKLPLSAEEFIRRMPIISADGGVMVGSKNTTVFLVDAKSGTVIYAFKSADHSATGDQIAPRKPIPRVKDGEEQVESSAVDLEEVEQPLYVIRTDYAVKYVSRKTGKDLWSLRFSEIEASFRCQDTSNFFGGVPSTSDDDFGPDSDSDDELPFNCQRRLVVYRIRDLSLLEPLFVSDGLSSTHLGGRMPFLPDYELYPHLKPADKLPGVHQNDEGNVVLALPSPETKDFGILTLPSGGAGEMYSVAPEVFSGSHLWYFFLCVALLSTVVAFIFHLTPLAVGKKVKLNKQSEEKVQSVMPRKKKTRKSGVNKNSSRTDSVETSWRNYPMETMVGDTNGLLENLHVPRGGRKSQLASLSPVESSIDGRKIGKLFVSNKEIAKGSNGTIVLEGTYDGRPVAVKRLVQTHHDVAWKEIQNLIASDCHPNIVRWYGVEYDQDFVYLCLERCTLSLGDLIFSYSSSSNYQKVNKHQDPNYFNNCIIRLDSAMEHYKDYKLWKSNGHPSGQLLKLMRDIVSGLAHLHELGIIHRDLKPQNVLIIKERSMCAKLSDMGISKRLPENMSSLTRNATGCGSSGWQAPEQLRHGRQTRAVDLFSLGCLLFFCLTGGQHPFGESIERDVNIVNNRKDFFLVENFPEAMDLISHLLDPDPDLRTKAVDVLHQPLFWNAEMRLSFIRDASDRVELEDRESESELLKALESIAPVAFGGKWDEKMESAFVSDIGRYRRYKFDSVRDLLRVIRNKLNHYRELSQEIQGILGQVPEGFDSYFSSRFPHLLIEVYKVINRFCKYKFFVLANYTVKWVS</sequence>
<dbReference type="InterPro" id="IPR011047">
    <property type="entry name" value="Quinoprotein_ADH-like_sf"/>
</dbReference>
<dbReference type="GO" id="GO:0036498">
    <property type="term" value="P:IRE1-mediated unfolded protein response"/>
    <property type="evidence" value="ECO:0007669"/>
    <property type="project" value="TreeGrafter"/>
</dbReference>
<dbReference type="GO" id="GO:0006397">
    <property type="term" value="P:mRNA processing"/>
    <property type="evidence" value="ECO:0007669"/>
    <property type="project" value="UniProtKB-KW"/>
</dbReference>
<evidence type="ECO:0000256" key="23">
    <source>
        <dbReference type="ARBA" id="ARBA00047899"/>
    </source>
</evidence>
<evidence type="ECO:0000259" key="29">
    <source>
        <dbReference type="PROSITE" id="PS51392"/>
    </source>
</evidence>
<dbReference type="GO" id="GO:0002376">
    <property type="term" value="P:immune system process"/>
    <property type="evidence" value="ECO:0007669"/>
    <property type="project" value="UniProtKB-KW"/>
</dbReference>
<keyword evidence="15" id="KW-0805">Transcription regulation</keyword>
<keyword evidence="22" id="KW-0511">Multifunctional enzyme</keyword>
<evidence type="ECO:0000256" key="11">
    <source>
        <dbReference type="ARBA" id="ARBA00022824"/>
    </source>
</evidence>
<evidence type="ECO:0000256" key="8">
    <source>
        <dbReference type="ARBA" id="ARBA00022741"/>
    </source>
</evidence>
<keyword evidence="16" id="KW-0472">Membrane</keyword>
<evidence type="ECO:0000256" key="16">
    <source>
        <dbReference type="ARBA" id="ARBA00023136"/>
    </source>
</evidence>
<evidence type="ECO:0000256" key="26">
    <source>
        <dbReference type="SAM" id="MobiDB-lite"/>
    </source>
</evidence>
<name>A0AAV6JNB9_9ERIC</name>
<accession>A0AAV6JNB9</accession>
<dbReference type="GO" id="GO:1990604">
    <property type="term" value="C:IRE1-TRAF2-ASK1 complex"/>
    <property type="evidence" value="ECO:0007669"/>
    <property type="project" value="TreeGrafter"/>
</dbReference>
<dbReference type="InterPro" id="IPR038357">
    <property type="entry name" value="KEN_sf"/>
</dbReference>
<comment type="catalytic activity">
    <reaction evidence="23">
        <text>L-threonyl-[protein] + ATP = O-phospho-L-threonyl-[protein] + ADP + H(+)</text>
        <dbReference type="Rhea" id="RHEA:46608"/>
        <dbReference type="Rhea" id="RHEA-COMP:11060"/>
        <dbReference type="Rhea" id="RHEA-COMP:11605"/>
        <dbReference type="ChEBI" id="CHEBI:15378"/>
        <dbReference type="ChEBI" id="CHEBI:30013"/>
        <dbReference type="ChEBI" id="CHEBI:30616"/>
        <dbReference type="ChEBI" id="CHEBI:61977"/>
        <dbReference type="ChEBI" id="CHEBI:456216"/>
        <dbReference type="EC" id="2.7.11.1"/>
    </reaction>
</comment>
<dbReference type="GO" id="GO:0004521">
    <property type="term" value="F:RNA endonuclease activity"/>
    <property type="evidence" value="ECO:0007669"/>
    <property type="project" value="InterPro"/>
</dbReference>
<gene>
    <name evidence="30" type="ORF">RHGRI_015748</name>
</gene>
<dbReference type="SMART" id="SM00220">
    <property type="entry name" value="S_TKc"/>
    <property type="match status" value="1"/>
</dbReference>
<evidence type="ECO:0000256" key="17">
    <source>
        <dbReference type="ARBA" id="ARBA00023157"/>
    </source>
</evidence>
<dbReference type="SMART" id="SM00564">
    <property type="entry name" value="PQQ"/>
    <property type="match status" value="3"/>
</dbReference>
<evidence type="ECO:0000256" key="10">
    <source>
        <dbReference type="ARBA" id="ARBA00022801"/>
    </source>
</evidence>
<dbReference type="GO" id="GO:0009751">
    <property type="term" value="P:response to salicylic acid"/>
    <property type="evidence" value="ECO:0007669"/>
    <property type="project" value="UniProtKB-ARBA"/>
</dbReference>
<dbReference type="Gene3D" id="1.20.1440.180">
    <property type="entry name" value="KEN domain"/>
    <property type="match status" value="1"/>
</dbReference>
<feature type="domain" description="Protein kinase" evidence="28">
    <location>
        <begin position="500"/>
        <end position="790"/>
    </location>
</feature>
<keyword evidence="12" id="KW-0067">ATP-binding</keyword>
<comment type="catalytic activity">
    <reaction evidence="24">
        <text>L-seryl-[protein] + ATP = O-phospho-L-seryl-[protein] + ADP + H(+)</text>
        <dbReference type="Rhea" id="RHEA:17989"/>
        <dbReference type="Rhea" id="RHEA-COMP:9863"/>
        <dbReference type="Rhea" id="RHEA-COMP:11604"/>
        <dbReference type="ChEBI" id="CHEBI:15378"/>
        <dbReference type="ChEBI" id="CHEBI:29999"/>
        <dbReference type="ChEBI" id="CHEBI:30616"/>
        <dbReference type="ChEBI" id="CHEBI:83421"/>
        <dbReference type="ChEBI" id="CHEBI:456216"/>
        <dbReference type="EC" id="2.7.11.1"/>
    </reaction>
</comment>
<dbReference type="Proteomes" id="UP000823749">
    <property type="component" value="Chromosome 6"/>
</dbReference>
<keyword evidence="3" id="KW-0723">Serine/threonine-protein kinase</keyword>
<feature type="signal peptide" evidence="27">
    <location>
        <begin position="1"/>
        <end position="20"/>
    </location>
</feature>
<dbReference type="Gene3D" id="3.30.200.20">
    <property type="entry name" value="Phosphorylase Kinase, domain 1"/>
    <property type="match status" value="1"/>
</dbReference>
<keyword evidence="20" id="KW-0508">mRNA splicing</keyword>
<evidence type="ECO:0000256" key="15">
    <source>
        <dbReference type="ARBA" id="ARBA00023015"/>
    </source>
</evidence>
<dbReference type="PROSITE" id="PS51392">
    <property type="entry name" value="KEN"/>
    <property type="match status" value="1"/>
</dbReference>
<dbReference type="FunFam" id="1.10.510.10:FF:000463">
    <property type="entry name" value="Serine/threonine-protein kinase/endoribonuclease IRE1a"/>
    <property type="match status" value="1"/>
</dbReference>
<dbReference type="GO" id="GO:0016787">
    <property type="term" value="F:hydrolase activity"/>
    <property type="evidence" value="ECO:0007669"/>
    <property type="project" value="UniProtKB-KW"/>
</dbReference>
<feature type="region of interest" description="Disordered" evidence="26">
    <location>
        <begin position="417"/>
        <end position="448"/>
    </location>
</feature>
<keyword evidence="9" id="KW-0418">Kinase</keyword>
<dbReference type="AlphaFoldDB" id="A0AAV6JNB9"/>
<evidence type="ECO:0000256" key="27">
    <source>
        <dbReference type="SAM" id="SignalP"/>
    </source>
</evidence>
<evidence type="ECO:0000256" key="4">
    <source>
        <dbReference type="ARBA" id="ARBA00022664"/>
    </source>
</evidence>
<dbReference type="Pfam" id="PF00069">
    <property type="entry name" value="Pkinase"/>
    <property type="match status" value="1"/>
</dbReference>
<dbReference type="Gene3D" id="2.130.10.10">
    <property type="entry name" value="YVTN repeat-like/Quinoprotein amine dehydrogenase"/>
    <property type="match status" value="1"/>
</dbReference>
<evidence type="ECO:0000256" key="22">
    <source>
        <dbReference type="ARBA" id="ARBA00023268"/>
    </source>
</evidence>
<dbReference type="PANTHER" id="PTHR13954">
    <property type="entry name" value="IRE1-RELATED"/>
    <property type="match status" value="1"/>
</dbReference>
<evidence type="ECO:0000256" key="18">
    <source>
        <dbReference type="ARBA" id="ARBA00023163"/>
    </source>
</evidence>
<evidence type="ECO:0000256" key="3">
    <source>
        <dbReference type="ARBA" id="ARBA00022527"/>
    </source>
</evidence>
<proteinExistence type="predicted"/>
<feature type="domain" description="KEN" evidence="29">
    <location>
        <begin position="793"/>
        <end position="924"/>
    </location>
</feature>
<dbReference type="InterPro" id="IPR008271">
    <property type="entry name" value="Ser/Thr_kinase_AS"/>
</dbReference>
<keyword evidence="7 27" id="KW-0732">Signal</keyword>
<dbReference type="PROSITE" id="PS00108">
    <property type="entry name" value="PROTEIN_KINASE_ST"/>
    <property type="match status" value="1"/>
</dbReference>
<dbReference type="Pfam" id="PF06479">
    <property type="entry name" value="Ribonuc_2-5A"/>
    <property type="match status" value="1"/>
</dbReference>
<feature type="chain" id="PRO_5043462140" description="non-specific serine/threonine protein kinase" evidence="27">
    <location>
        <begin position="21"/>
        <end position="928"/>
    </location>
</feature>
<dbReference type="InterPro" id="IPR018391">
    <property type="entry name" value="PQQ_b-propeller_rpt"/>
</dbReference>
<dbReference type="InterPro" id="IPR011009">
    <property type="entry name" value="Kinase-like_dom_sf"/>
</dbReference>
<keyword evidence="31" id="KW-1185">Reference proteome</keyword>
<dbReference type="InterPro" id="IPR045133">
    <property type="entry name" value="IRE1/2-like"/>
</dbReference>
<dbReference type="SUPFAM" id="SSF56112">
    <property type="entry name" value="Protein kinase-like (PK-like)"/>
    <property type="match status" value="1"/>
</dbReference>
<reference evidence="30 31" key="1">
    <citation type="submission" date="2020-08" db="EMBL/GenBank/DDBJ databases">
        <title>Plant Genome Project.</title>
        <authorList>
            <person name="Zhang R.-G."/>
        </authorList>
    </citation>
    <scope>NUCLEOTIDE SEQUENCE [LARGE SCALE GENOMIC DNA]</scope>
    <source>
        <strain evidence="30">WSP0</strain>
        <tissue evidence="30">Leaf</tissue>
    </source>
</reference>
<dbReference type="SMART" id="SM00580">
    <property type="entry name" value="PUG"/>
    <property type="match status" value="1"/>
</dbReference>
<keyword evidence="11" id="KW-0256">Endoplasmic reticulum</keyword>
<dbReference type="SUPFAM" id="SSF50998">
    <property type="entry name" value="Quinoprotein alcohol dehydrogenase-like"/>
    <property type="match status" value="1"/>
</dbReference>
<dbReference type="PROSITE" id="PS50011">
    <property type="entry name" value="PROTEIN_KINASE_DOM"/>
    <property type="match status" value="1"/>
</dbReference>
<evidence type="ECO:0000256" key="19">
    <source>
        <dbReference type="ARBA" id="ARBA00023180"/>
    </source>
</evidence>
<dbReference type="GO" id="GO:0051082">
    <property type="term" value="F:unfolded protein binding"/>
    <property type="evidence" value="ECO:0007669"/>
    <property type="project" value="TreeGrafter"/>
</dbReference>
<comment type="subunit">
    <text evidence="25">Homodimer; disulfide-linked. Dimer formation is driven by hydrophobic interactions within the N-terminal luminal domains and stabilized by disulfide bridges.</text>
</comment>
<evidence type="ECO:0000256" key="7">
    <source>
        <dbReference type="ARBA" id="ARBA00022729"/>
    </source>
</evidence>
<evidence type="ECO:0000256" key="13">
    <source>
        <dbReference type="ARBA" id="ARBA00022859"/>
    </source>
</evidence>
<keyword evidence="5" id="KW-0808">Transferase</keyword>
<keyword evidence="8" id="KW-0547">Nucleotide-binding</keyword>
<dbReference type="Gene3D" id="1.10.510.10">
    <property type="entry name" value="Transferase(Phosphotransferase) domain 1"/>
    <property type="match status" value="1"/>
</dbReference>
<evidence type="ECO:0000256" key="5">
    <source>
        <dbReference type="ARBA" id="ARBA00022679"/>
    </source>
</evidence>
<evidence type="ECO:0000259" key="28">
    <source>
        <dbReference type="PROSITE" id="PS50011"/>
    </source>
</evidence>
<evidence type="ECO:0000256" key="6">
    <source>
        <dbReference type="ARBA" id="ARBA00022692"/>
    </source>
</evidence>
<organism evidence="30 31">
    <name type="scientific">Rhododendron griersonianum</name>
    <dbReference type="NCBI Taxonomy" id="479676"/>
    <lineage>
        <taxon>Eukaryota</taxon>
        <taxon>Viridiplantae</taxon>
        <taxon>Streptophyta</taxon>
        <taxon>Embryophyta</taxon>
        <taxon>Tracheophyta</taxon>
        <taxon>Spermatophyta</taxon>
        <taxon>Magnoliopsida</taxon>
        <taxon>eudicotyledons</taxon>
        <taxon>Gunneridae</taxon>
        <taxon>Pentapetalae</taxon>
        <taxon>asterids</taxon>
        <taxon>Ericales</taxon>
        <taxon>Ericaceae</taxon>
        <taxon>Ericoideae</taxon>
        <taxon>Rhodoreae</taxon>
        <taxon>Rhododendron</taxon>
    </lineage>
</organism>
<evidence type="ECO:0000256" key="21">
    <source>
        <dbReference type="ARBA" id="ARBA00023230"/>
    </source>
</evidence>
<dbReference type="FunFam" id="1.20.1440.180:FF:000002">
    <property type="entry name" value="Serine/threonine-protein kinase/endoribonuclease IRE1"/>
    <property type="match status" value="1"/>
</dbReference>
<dbReference type="PANTHER" id="PTHR13954:SF27">
    <property type="entry name" value="SERINE_THREONINE-PROTEIN KINASE_ENDORIBONUCLEASE IRE1B"/>
    <property type="match status" value="1"/>
</dbReference>
<keyword evidence="21" id="KW-0834">Unfolded protein response</keyword>
<evidence type="ECO:0000256" key="20">
    <source>
        <dbReference type="ARBA" id="ARBA00023187"/>
    </source>
</evidence>
<keyword evidence="6" id="KW-0812">Transmembrane</keyword>
<evidence type="ECO:0000256" key="1">
    <source>
        <dbReference type="ARBA" id="ARBA00004115"/>
    </source>
</evidence>
<protein>
    <recommendedName>
        <fullName evidence="2">non-specific serine/threonine protein kinase</fullName>
        <ecNumber evidence="2">2.7.11.1</ecNumber>
    </recommendedName>
</protein>
<evidence type="ECO:0000256" key="12">
    <source>
        <dbReference type="ARBA" id="ARBA00022840"/>
    </source>
</evidence>
<feature type="compositionally biased region" description="Polar residues" evidence="26">
    <location>
        <begin position="437"/>
        <end position="448"/>
    </location>
</feature>
<evidence type="ECO:0000256" key="25">
    <source>
        <dbReference type="ARBA" id="ARBA00065357"/>
    </source>
</evidence>
<evidence type="ECO:0000256" key="24">
    <source>
        <dbReference type="ARBA" id="ARBA00048679"/>
    </source>
</evidence>
<evidence type="ECO:0000256" key="14">
    <source>
        <dbReference type="ARBA" id="ARBA00022989"/>
    </source>
</evidence>
<dbReference type="GO" id="GO:0005524">
    <property type="term" value="F:ATP binding"/>
    <property type="evidence" value="ECO:0007669"/>
    <property type="project" value="UniProtKB-KW"/>
</dbReference>
<dbReference type="InterPro" id="IPR000719">
    <property type="entry name" value="Prot_kinase_dom"/>
</dbReference>
<dbReference type="FunFam" id="2.130.10.10:FF:001716">
    <property type="entry name" value="Inositol requiring 1-1"/>
    <property type="match status" value="1"/>
</dbReference>
<keyword evidence="10" id="KW-0378">Hydrolase</keyword>
<feature type="compositionally biased region" description="Basic residues" evidence="26">
    <location>
        <begin position="427"/>
        <end position="436"/>
    </location>
</feature>
<keyword evidence="4" id="KW-0507">mRNA processing</keyword>
<keyword evidence="18" id="KW-0804">Transcription</keyword>
<evidence type="ECO:0000256" key="9">
    <source>
        <dbReference type="ARBA" id="ARBA00022777"/>
    </source>
</evidence>
<dbReference type="GO" id="GO:0008380">
    <property type="term" value="P:RNA splicing"/>
    <property type="evidence" value="ECO:0007669"/>
    <property type="project" value="UniProtKB-KW"/>
</dbReference>
<dbReference type="InterPro" id="IPR015943">
    <property type="entry name" value="WD40/YVTN_repeat-like_dom_sf"/>
</dbReference>
<keyword evidence="17" id="KW-1015">Disulfide bond</keyword>
<keyword evidence="19" id="KW-0325">Glycoprotein</keyword>